<evidence type="ECO:0000313" key="15">
    <source>
        <dbReference type="Proteomes" id="UP001565471"/>
    </source>
</evidence>
<evidence type="ECO:0000256" key="1">
    <source>
        <dbReference type="ARBA" id="ARBA00001164"/>
    </source>
</evidence>
<dbReference type="CDD" id="cd00405">
    <property type="entry name" value="PRAI"/>
    <property type="match status" value="1"/>
</dbReference>
<comment type="catalytic activity">
    <reaction evidence="1 9">
        <text>N-(5-phospho-beta-D-ribosyl)anthranilate = 1-(2-carboxyphenylamino)-1-deoxy-D-ribulose 5-phosphate</text>
        <dbReference type="Rhea" id="RHEA:21540"/>
        <dbReference type="ChEBI" id="CHEBI:18277"/>
        <dbReference type="ChEBI" id="CHEBI:58613"/>
        <dbReference type="EC" id="5.3.1.24"/>
    </reaction>
</comment>
<dbReference type="NCBIfam" id="NF002295">
    <property type="entry name" value="PRK01222.1-1"/>
    <property type="match status" value="1"/>
</dbReference>
<evidence type="ECO:0000256" key="10">
    <source>
        <dbReference type="SAM" id="MobiDB-lite"/>
    </source>
</evidence>
<feature type="region of interest" description="Disordered" evidence="10">
    <location>
        <begin position="213"/>
        <end position="233"/>
    </location>
</feature>
<dbReference type="EMBL" id="JBGBZA010000002">
    <property type="protein sequence ID" value="MEY9322076.1"/>
    <property type="molecule type" value="Genomic_DNA"/>
</dbReference>
<dbReference type="GO" id="GO:0000162">
    <property type="term" value="P:L-tryptophan biosynthetic process"/>
    <property type="evidence" value="ECO:0007669"/>
    <property type="project" value="UniProtKB-UniRule"/>
</dbReference>
<gene>
    <name evidence="9" type="primary">trpF</name>
    <name evidence="13" type="ORF">ABIF29_008875</name>
    <name evidence="12" type="ORF">JOH49_002249</name>
</gene>
<proteinExistence type="inferred from homology"/>
<evidence type="ECO:0000313" key="13">
    <source>
        <dbReference type="EMBL" id="MEY9322076.1"/>
    </source>
</evidence>
<evidence type="ECO:0000256" key="4">
    <source>
        <dbReference type="ARBA" id="ARBA00022272"/>
    </source>
</evidence>
<keyword evidence="6 9" id="KW-0822">Tryptophan biosynthesis</keyword>
<evidence type="ECO:0000256" key="7">
    <source>
        <dbReference type="ARBA" id="ARBA00023141"/>
    </source>
</evidence>
<evidence type="ECO:0000256" key="3">
    <source>
        <dbReference type="ARBA" id="ARBA00012572"/>
    </source>
</evidence>
<keyword evidence="7 9" id="KW-0057">Aromatic amino acid biosynthesis</keyword>
<dbReference type="HAMAP" id="MF_00135">
    <property type="entry name" value="PRAI"/>
    <property type="match status" value="1"/>
</dbReference>
<dbReference type="InterPro" id="IPR001240">
    <property type="entry name" value="PRAI_dom"/>
</dbReference>
<dbReference type="EC" id="5.3.1.24" evidence="3 9"/>
<evidence type="ECO:0000313" key="12">
    <source>
        <dbReference type="EMBL" id="MBP1292496.1"/>
    </source>
</evidence>
<organism evidence="12 14">
    <name type="scientific">Bradyrhizobium elkanii</name>
    <dbReference type="NCBI Taxonomy" id="29448"/>
    <lineage>
        <taxon>Bacteria</taxon>
        <taxon>Pseudomonadati</taxon>
        <taxon>Pseudomonadota</taxon>
        <taxon>Alphaproteobacteria</taxon>
        <taxon>Hyphomicrobiales</taxon>
        <taxon>Nitrobacteraceae</taxon>
        <taxon>Bradyrhizobium</taxon>
    </lineage>
</organism>
<accession>A0A4Q4KBM3</accession>
<name>A0A4Q4KBM3_BRAEL</name>
<dbReference type="Gene3D" id="3.20.20.70">
    <property type="entry name" value="Aldolase class I"/>
    <property type="match status" value="1"/>
</dbReference>
<evidence type="ECO:0000256" key="2">
    <source>
        <dbReference type="ARBA" id="ARBA00004664"/>
    </source>
</evidence>
<evidence type="ECO:0000313" key="14">
    <source>
        <dbReference type="Proteomes" id="UP000673383"/>
    </source>
</evidence>
<dbReference type="InterPro" id="IPR011060">
    <property type="entry name" value="RibuloseP-bd_barrel"/>
</dbReference>
<keyword evidence="15" id="KW-1185">Reference proteome</keyword>
<sequence length="233" mass="24542">MPLLVKICGLSTRETLDVALEGGADMVGFVFFPPSPRHISLETARELGSRAKGRAVKVALTVDADDATLENIVETLRPDILQLHGKETTARLRDIKAKFGLPLMKALPVETAADLASLPGYAGVADRILFDARAPKDATRPGGLGAPFDWHVLENLDLALPYMVSGGLNADNVAEAVRVTRAGGVDVSSGVEGTPGVKDPELIRAFIRAARATQPSSPLPVHGERSPAQRAGG</sequence>
<dbReference type="GO" id="GO:0004640">
    <property type="term" value="F:phosphoribosylanthranilate isomerase activity"/>
    <property type="evidence" value="ECO:0007669"/>
    <property type="project" value="UniProtKB-UniRule"/>
</dbReference>
<protein>
    <recommendedName>
        <fullName evidence="4 9">N-(5'-phosphoribosyl)anthranilate isomerase</fullName>
        <shortName evidence="9">PRAI</shortName>
        <ecNumber evidence="3 9">5.3.1.24</ecNumber>
    </recommendedName>
</protein>
<dbReference type="AlphaFoldDB" id="A0A4Q4KBM3"/>
<dbReference type="GeneID" id="92950171"/>
<dbReference type="Pfam" id="PF00697">
    <property type="entry name" value="PRAI"/>
    <property type="match status" value="1"/>
</dbReference>
<reference evidence="13 15" key="2">
    <citation type="submission" date="2024-07" db="EMBL/GenBank/DDBJ databases">
        <title>Genomic Encyclopedia of Type Strains, Phase V (KMG-V): Genome sequencing to study the core and pangenomes of soil and plant-associated prokaryotes.</title>
        <authorList>
            <person name="Whitman W."/>
        </authorList>
    </citation>
    <scope>NUCLEOTIDE SEQUENCE [LARGE SCALE GENOMIC DNA]</scope>
    <source>
        <strain evidence="13 15">USDA 415</strain>
    </source>
</reference>
<evidence type="ECO:0000256" key="8">
    <source>
        <dbReference type="ARBA" id="ARBA00023235"/>
    </source>
</evidence>
<keyword evidence="8 9" id="KW-0413">Isomerase</keyword>
<dbReference type="Proteomes" id="UP001565471">
    <property type="component" value="Unassembled WGS sequence"/>
</dbReference>
<dbReference type="EMBL" id="JAFICZ010000001">
    <property type="protein sequence ID" value="MBP1292496.1"/>
    <property type="molecule type" value="Genomic_DNA"/>
</dbReference>
<evidence type="ECO:0000256" key="9">
    <source>
        <dbReference type="HAMAP-Rule" id="MF_00135"/>
    </source>
</evidence>
<dbReference type="PANTHER" id="PTHR42894">
    <property type="entry name" value="N-(5'-PHOSPHORIBOSYL)ANTHRANILATE ISOMERASE"/>
    <property type="match status" value="1"/>
</dbReference>
<evidence type="ECO:0000259" key="11">
    <source>
        <dbReference type="Pfam" id="PF00697"/>
    </source>
</evidence>
<dbReference type="Proteomes" id="UP000673383">
    <property type="component" value="Unassembled WGS sequence"/>
</dbReference>
<evidence type="ECO:0000256" key="5">
    <source>
        <dbReference type="ARBA" id="ARBA00022605"/>
    </source>
</evidence>
<evidence type="ECO:0000256" key="6">
    <source>
        <dbReference type="ARBA" id="ARBA00022822"/>
    </source>
</evidence>
<comment type="caution">
    <text evidence="12">The sequence shown here is derived from an EMBL/GenBank/DDBJ whole genome shotgun (WGS) entry which is preliminary data.</text>
</comment>
<dbReference type="InterPro" id="IPR013785">
    <property type="entry name" value="Aldolase_TIM"/>
</dbReference>
<reference evidence="12" key="1">
    <citation type="submission" date="2021-02" db="EMBL/GenBank/DDBJ databases">
        <title>Genomic Encyclopedia of Type Strains, Phase IV (KMG-V): Genome sequencing to study the core and pangenomes of soil and plant-associated prokaryotes.</title>
        <authorList>
            <person name="Whitman W."/>
        </authorList>
    </citation>
    <scope>NUCLEOTIDE SEQUENCE</scope>
    <source>
        <strain evidence="12">USDA 406</strain>
    </source>
</reference>
<dbReference type="UniPathway" id="UPA00035">
    <property type="reaction ID" value="UER00042"/>
</dbReference>
<feature type="domain" description="N-(5'phosphoribosyl) anthranilate isomerase (PRAI)" evidence="11">
    <location>
        <begin position="5"/>
        <end position="208"/>
    </location>
</feature>
<dbReference type="InterPro" id="IPR044643">
    <property type="entry name" value="TrpF_fam"/>
</dbReference>
<dbReference type="RefSeq" id="WP_016847381.1">
    <property type="nucleotide sequence ID" value="NZ_BJNL01000043.1"/>
</dbReference>
<dbReference type="PANTHER" id="PTHR42894:SF1">
    <property type="entry name" value="N-(5'-PHOSPHORIBOSYL)ANTHRANILATE ISOMERASE"/>
    <property type="match status" value="1"/>
</dbReference>
<dbReference type="SUPFAM" id="SSF51366">
    <property type="entry name" value="Ribulose-phoshate binding barrel"/>
    <property type="match status" value="1"/>
</dbReference>
<comment type="similarity">
    <text evidence="9">Belongs to the TrpF family.</text>
</comment>
<comment type="pathway">
    <text evidence="2 9">Amino-acid biosynthesis; L-tryptophan biosynthesis; L-tryptophan from chorismate: step 3/5.</text>
</comment>
<keyword evidence="5 9" id="KW-0028">Amino-acid biosynthesis</keyword>